<protein>
    <submittedName>
        <fullName evidence="1">Uncharacterized protein</fullName>
    </submittedName>
</protein>
<evidence type="ECO:0000313" key="1">
    <source>
        <dbReference type="EMBL" id="EEZ71950.1"/>
    </source>
</evidence>
<evidence type="ECO:0000313" key="2">
    <source>
        <dbReference type="Proteomes" id="UP000003294"/>
    </source>
</evidence>
<dbReference type="Proteomes" id="UP000003294">
    <property type="component" value="Unassembled WGS sequence"/>
</dbReference>
<dbReference type="EMBL" id="ACDY02000004">
    <property type="protein sequence ID" value="EEZ71950.1"/>
    <property type="molecule type" value="Genomic_DNA"/>
</dbReference>
<comment type="caution">
    <text evidence="1">The sequence shown here is derived from an EMBL/GenBank/DDBJ whole genome shotgun (WGS) entry which is preliminary data.</text>
</comment>
<organism evidence="1 2">
    <name type="scientific">Neisseria cinerea ATCC 14685</name>
    <dbReference type="NCBI Taxonomy" id="546262"/>
    <lineage>
        <taxon>Bacteria</taxon>
        <taxon>Pseudomonadati</taxon>
        <taxon>Pseudomonadota</taxon>
        <taxon>Betaproteobacteria</taxon>
        <taxon>Neisseriales</taxon>
        <taxon>Neisseriaceae</taxon>
        <taxon>Neisseria</taxon>
    </lineage>
</organism>
<accession>D0W2A3</accession>
<proteinExistence type="predicted"/>
<sequence length="56" mass="6574">MWRTKRQTDFIIGKITPIIFSIHCECFSDNPYPHMPSETSATSTHTQPERLFCKPF</sequence>
<gene>
    <name evidence="1" type="ORF">NEICINOT_03781</name>
</gene>
<name>D0W2A3_NEICI</name>
<reference evidence="1 2" key="1">
    <citation type="submission" date="2009-10" db="EMBL/GenBank/DDBJ databases">
        <authorList>
            <person name="Weinstock G."/>
            <person name="Sodergren E."/>
            <person name="Clifton S."/>
            <person name="Fulton L."/>
            <person name="Fulton B."/>
            <person name="Courtney L."/>
            <person name="Fronick C."/>
            <person name="Harrison M."/>
            <person name="Strong C."/>
            <person name="Farmer C."/>
            <person name="Delahaunty K."/>
            <person name="Markovic C."/>
            <person name="Hall O."/>
            <person name="Minx P."/>
            <person name="Tomlinson C."/>
            <person name="Mitreva M."/>
            <person name="Nelson J."/>
            <person name="Hou S."/>
            <person name="Wollam A."/>
            <person name="Pepin K.H."/>
            <person name="Johnson M."/>
            <person name="Bhonagiri V."/>
            <person name="Nash W.E."/>
            <person name="Warren W."/>
            <person name="Chinwalla A."/>
            <person name="Mardis E.R."/>
            <person name="Wilson R.K."/>
        </authorList>
    </citation>
    <scope>NUCLEOTIDE SEQUENCE [LARGE SCALE GENOMIC DNA]</scope>
    <source>
        <strain evidence="1 2">ATCC 14685</strain>
    </source>
</reference>
<dbReference type="AlphaFoldDB" id="D0W2A3"/>
<dbReference type="STRING" id="546262.NEICINOT_03781"/>